<dbReference type="InterPro" id="IPR036770">
    <property type="entry name" value="Ankyrin_rpt-contain_sf"/>
</dbReference>
<accession>A0AAD7CR56</accession>
<dbReference type="SUPFAM" id="SSF48403">
    <property type="entry name" value="Ankyrin repeat"/>
    <property type="match status" value="1"/>
</dbReference>
<name>A0AAD7CR56_MYCRO</name>
<evidence type="ECO:0000313" key="2">
    <source>
        <dbReference type="Proteomes" id="UP001221757"/>
    </source>
</evidence>
<sequence>MTGLETLPVELLYEVQLYALSATLPITSRRLYAIFNTAPPSFRAQYILSHVEPDVRLSDAVSKILRFPLCNMTVLDAVLQWKRSCPTPAPARAPELPKRLFRALGPRTDREYRASDEPLPLLRYLYASPRIAPPDANSHEGYALTRAVHAEFLPLVRLLLEHGALPQHKRGLAVLVAIRQKKLPLVRMLIERAEPGGGKRNKKRRLEDRIEVTPEMLKAAVKCKARDIAEYFMQEKEVVPDIQTLHMLMR</sequence>
<dbReference type="Gene3D" id="1.25.40.20">
    <property type="entry name" value="Ankyrin repeat-containing domain"/>
    <property type="match status" value="1"/>
</dbReference>
<dbReference type="AlphaFoldDB" id="A0AAD7CR56"/>
<gene>
    <name evidence="1" type="ORF">B0H17DRAFT_1163132</name>
</gene>
<evidence type="ECO:0000313" key="1">
    <source>
        <dbReference type="EMBL" id="KAJ7659929.1"/>
    </source>
</evidence>
<dbReference type="EMBL" id="JARKIE010000265">
    <property type="protein sequence ID" value="KAJ7659929.1"/>
    <property type="molecule type" value="Genomic_DNA"/>
</dbReference>
<comment type="caution">
    <text evidence="1">The sequence shown here is derived from an EMBL/GenBank/DDBJ whole genome shotgun (WGS) entry which is preliminary data.</text>
</comment>
<reference evidence="1" key="1">
    <citation type="submission" date="2023-03" db="EMBL/GenBank/DDBJ databases">
        <title>Massive genome expansion in bonnet fungi (Mycena s.s.) driven by repeated elements and novel gene families across ecological guilds.</title>
        <authorList>
            <consortium name="Lawrence Berkeley National Laboratory"/>
            <person name="Harder C.B."/>
            <person name="Miyauchi S."/>
            <person name="Viragh M."/>
            <person name="Kuo A."/>
            <person name="Thoen E."/>
            <person name="Andreopoulos B."/>
            <person name="Lu D."/>
            <person name="Skrede I."/>
            <person name="Drula E."/>
            <person name="Henrissat B."/>
            <person name="Morin E."/>
            <person name="Kohler A."/>
            <person name="Barry K."/>
            <person name="LaButti K."/>
            <person name="Morin E."/>
            <person name="Salamov A."/>
            <person name="Lipzen A."/>
            <person name="Mereny Z."/>
            <person name="Hegedus B."/>
            <person name="Baldrian P."/>
            <person name="Stursova M."/>
            <person name="Weitz H."/>
            <person name="Taylor A."/>
            <person name="Grigoriev I.V."/>
            <person name="Nagy L.G."/>
            <person name="Martin F."/>
            <person name="Kauserud H."/>
        </authorList>
    </citation>
    <scope>NUCLEOTIDE SEQUENCE</scope>
    <source>
        <strain evidence="1">CBHHK067</strain>
    </source>
</reference>
<dbReference type="Proteomes" id="UP001221757">
    <property type="component" value="Unassembled WGS sequence"/>
</dbReference>
<keyword evidence="2" id="KW-1185">Reference proteome</keyword>
<protein>
    <submittedName>
        <fullName evidence="1">Uncharacterized protein</fullName>
    </submittedName>
</protein>
<organism evidence="1 2">
    <name type="scientific">Mycena rosella</name>
    <name type="common">Pink bonnet</name>
    <name type="synonym">Agaricus rosellus</name>
    <dbReference type="NCBI Taxonomy" id="1033263"/>
    <lineage>
        <taxon>Eukaryota</taxon>
        <taxon>Fungi</taxon>
        <taxon>Dikarya</taxon>
        <taxon>Basidiomycota</taxon>
        <taxon>Agaricomycotina</taxon>
        <taxon>Agaricomycetes</taxon>
        <taxon>Agaricomycetidae</taxon>
        <taxon>Agaricales</taxon>
        <taxon>Marasmiineae</taxon>
        <taxon>Mycenaceae</taxon>
        <taxon>Mycena</taxon>
    </lineage>
</organism>
<proteinExistence type="predicted"/>